<sequence length="947" mass="104373">MYGLQPAPWMGGVAPPYTQVPQQPYGAEYTQTPNSFGGGFGAELSYVGQGAKGNPERNVEQYTNRDEFQQGGNDAGFVQGAAGGGSAFPPKSGLGGGGFGSYGMNSAGGFGGMMGAGGSMRGPEEPPPMVLKLFSSRRDRSQLMSQSSFNRRPSQYSLRWGSYEFENNDAAIDWREPARAAPIDTSGLPRDPQATEVGVRAVSNRRNEGTSPRRPQSPVGNGADARYGPDDQKTKGSEKEVSQNIPYSSSIGMETQEPPRTGNAFGGGESLADMGSAVFYGSGPDVSGYSAGTEDDDQLGLHSRSSRVSSRRRSSSLGRPRSAHTIMSIAEFPQGDEVQDALAAELAQHRQSAAPQVSVGGRHPTEFGKPADITKSLHGQSEGDKPTSVEEQKNSAPQAIEPDEKTRRQEEQKRFDEELKNKNEQERLHRKAEERRRFEDARRHEEQREEERVKGLATNAEAVGVSEPKPRLVASACGRARPTSRRGSLMRAIPEQPPDLEVGVMKDNMSDTLVTSRDHTLRRVSHNVEEKTPHSGAARPKEETVEHTKREKAQEEESRRQPSHDAAKQKRQQRSEARQEKQQQETREHRTPNAIKTLVLLKSGPQESNYISAEGNSFTYRGKQHEATAVVFCNPYNISYRSSLFNDIRDSVCDGHNASIISVEAPKTGAVFNSPVWSGLMRIVSGVLRNNRNLTEGTAELTAAFGFIHKDKVRDLFVDNNSCFEKLVVHPSPIYGPRIPHLYYGKVTSDAEFEEVMSSALRRANADPVLSTTEGMAVAFILSRQCRIVTNEAGEKTCDVVLSSLVVASAGGDPVPFEKALARHKNEYSMLFHLVLGGPCNTCFLLHLSMAEEENGDPEVVEKLIELHDKMHSSYNYPLRSGSVMRFVKYVESANKEAVERLRLEDNPERRNRLERYVEEQAKLLSDANKMLAEVREELRAKFPSLS</sequence>
<gene>
    <name evidence="2" type="ORF">Tco025E_07157</name>
</gene>
<reference evidence="2 3" key="1">
    <citation type="journal article" date="2018" name="BMC Genomics">
        <title>Genomic comparison of Trypanosoma conorhini and Trypanosoma rangeli to Trypanosoma cruzi strains of high and low virulence.</title>
        <authorList>
            <person name="Bradwell K.R."/>
            <person name="Koparde V.N."/>
            <person name="Matveyev A.V."/>
            <person name="Serrano M.G."/>
            <person name="Alves J.M."/>
            <person name="Parikh H."/>
            <person name="Huang B."/>
            <person name="Lee V."/>
            <person name="Espinosa-Alvarez O."/>
            <person name="Ortiz P.A."/>
            <person name="Costa-Martins A.G."/>
            <person name="Teixeira M.M."/>
            <person name="Buck G.A."/>
        </authorList>
    </citation>
    <scope>NUCLEOTIDE SEQUENCE [LARGE SCALE GENOMIC DNA]</scope>
    <source>
        <strain evidence="2 3">025E</strain>
    </source>
</reference>
<feature type="compositionally biased region" description="Basic and acidic residues" evidence="1">
    <location>
        <begin position="516"/>
        <end position="591"/>
    </location>
</feature>
<feature type="region of interest" description="Disordered" evidence="1">
    <location>
        <begin position="138"/>
        <end position="157"/>
    </location>
</feature>
<feature type="compositionally biased region" description="Basic and acidic residues" evidence="1">
    <location>
        <begin position="227"/>
        <end position="241"/>
    </location>
</feature>
<dbReference type="InterPro" id="IPR027417">
    <property type="entry name" value="P-loop_NTPase"/>
</dbReference>
<dbReference type="OrthoDB" id="277748at2759"/>
<organism evidence="2 3">
    <name type="scientific">Trypanosoma conorhini</name>
    <dbReference type="NCBI Taxonomy" id="83891"/>
    <lineage>
        <taxon>Eukaryota</taxon>
        <taxon>Discoba</taxon>
        <taxon>Euglenozoa</taxon>
        <taxon>Kinetoplastea</taxon>
        <taxon>Metakinetoplastina</taxon>
        <taxon>Trypanosomatida</taxon>
        <taxon>Trypanosomatidae</taxon>
        <taxon>Trypanosoma</taxon>
    </lineage>
</organism>
<dbReference type="RefSeq" id="XP_029225930.1">
    <property type="nucleotide sequence ID" value="XM_029374024.1"/>
</dbReference>
<dbReference type="PANTHER" id="PTHR35615">
    <property type="entry name" value="PRESENT IN THE OUTER MITOCHONDRIAL MEMBRANE PROTEOME 22-RELATED"/>
    <property type="match status" value="1"/>
</dbReference>
<protein>
    <submittedName>
        <fullName evidence="2">Uncharacterized protein</fullName>
    </submittedName>
</protein>
<dbReference type="EMBL" id="MKKU01000524">
    <property type="protein sequence ID" value="RNF08887.1"/>
    <property type="molecule type" value="Genomic_DNA"/>
</dbReference>
<dbReference type="SUPFAM" id="SSF52540">
    <property type="entry name" value="P-loop containing nucleoside triphosphate hydrolases"/>
    <property type="match status" value="1"/>
</dbReference>
<accession>A0A422NTV5</accession>
<feature type="compositionally biased region" description="Basic and acidic residues" evidence="1">
    <location>
        <begin position="381"/>
        <end position="393"/>
    </location>
</feature>
<dbReference type="Proteomes" id="UP000284403">
    <property type="component" value="Unassembled WGS sequence"/>
</dbReference>
<dbReference type="PANTHER" id="PTHR35615:SF8">
    <property type="entry name" value="TRANSMEMBRANE PROTEIN"/>
    <property type="match status" value="1"/>
</dbReference>
<keyword evidence="3" id="KW-1185">Reference proteome</keyword>
<feature type="region of interest" description="Disordered" evidence="1">
    <location>
        <begin position="171"/>
        <end position="595"/>
    </location>
</feature>
<name>A0A422NTV5_9TRYP</name>
<proteinExistence type="predicted"/>
<dbReference type="GeneID" id="40320768"/>
<comment type="caution">
    <text evidence="2">The sequence shown here is derived from an EMBL/GenBank/DDBJ whole genome shotgun (WGS) entry which is preliminary data.</text>
</comment>
<feature type="compositionally biased region" description="Basic and acidic residues" evidence="1">
    <location>
        <begin position="402"/>
        <end position="454"/>
    </location>
</feature>
<feature type="compositionally biased region" description="Polar residues" evidence="1">
    <location>
        <begin position="142"/>
        <end position="157"/>
    </location>
</feature>
<dbReference type="AlphaFoldDB" id="A0A422NTV5"/>
<feature type="compositionally biased region" description="Polar residues" evidence="1">
    <location>
        <begin position="242"/>
        <end position="253"/>
    </location>
</feature>
<evidence type="ECO:0000256" key="1">
    <source>
        <dbReference type="SAM" id="MobiDB-lite"/>
    </source>
</evidence>
<evidence type="ECO:0000313" key="3">
    <source>
        <dbReference type="Proteomes" id="UP000284403"/>
    </source>
</evidence>
<evidence type="ECO:0000313" key="2">
    <source>
        <dbReference type="EMBL" id="RNF08887.1"/>
    </source>
</evidence>